<keyword evidence="3" id="KW-0808">Transferase</keyword>
<dbReference type="CDD" id="cd02440">
    <property type="entry name" value="AdoMet_MTases"/>
    <property type="match status" value="1"/>
</dbReference>
<evidence type="ECO:0000256" key="3">
    <source>
        <dbReference type="ARBA" id="ARBA00022679"/>
    </source>
</evidence>
<dbReference type="PANTHER" id="PTHR44942">
    <property type="entry name" value="METHYLTRANSF_11 DOMAIN-CONTAINING PROTEIN"/>
    <property type="match status" value="1"/>
</dbReference>
<dbReference type="GO" id="GO:0032259">
    <property type="term" value="P:methylation"/>
    <property type="evidence" value="ECO:0007669"/>
    <property type="project" value="UniProtKB-KW"/>
</dbReference>
<keyword evidence="6" id="KW-1185">Reference proteome</keyword>
<sequence>MSAFKDHFSDVSAGYAAHRPTYPAALVDFLADAAPGRDLALDVGCGTGQLSTRLAERFAAVVATDASAGQIAAATPDDRVRYRAAPAERSGLPDASADLVTVAQAAHWLDLDPFYDEVRRVARPGAVLALITYGVLHVSDAAADRVVRHFYDAVIGPFWPPERRHVEDGYRSLPFPFPALDAPRLSIAVAWRLEDLIGYVGTWSAVRAAETAVGDGPIEAFRAALAAAWGDPATLRRVTFPLSLRVGRVGGG</sequence>
<dbReference type="Gene3D" id="3.40.50.150">
    <property type="entry name" value="Vaccinia Virus protein VP39"/>
    <property type="match status" value="1"/>
</dbReference>
<dbReference type="InterPro" id="IPR029063">
    <property type="entry name" value="SAM-dependent_MTases_sf"/>
</dbReference>
<comment type="similarity">
    <text evidence="1">Belongs to the methyltransferase superfamily.</text>
</comment>
<evidence type="ECO:0000256" key="1">
    <source>
        <dbReference type="ARBA" id="ARBA00008361"/>
    </source>
</evidence>
<dbReference type="PANTHER" id="PTHR44942:SF4">
    <property type="entry name" value="METHYLTRANSFERASE TYPE 11 DOMAIN-CONTAINING PROTEIN"/>
    <property type="match status" value="1"/>
</dbReference>
<reference evidence="5 6" key="1">
    <citation type="journal article" date="2023" name="PLoS ONE">
        <title>Complete genome assembly of Hawai'i environmental nontuberculous mycobacteria reveals unexpected co-isolation with methylobacteria.</title>
        <authorList>
            <person name="Hendrix J."/>
            <person name="Epperson L.E."/>
            <person name="Tong E.I."/>
            <person name="Chan Y.L."/>
            <person name="Hasan N.A."/>
            <person name="Dawrs S.N."/>
            <person name="Norton G.J."/>
            <person name="Virdi R."/>
            <person name="Crooks J.L."/>
            <person name="Chan E.D."/>
            <person name="Honda J.R."/>
            <person name="Strong M."/>
        </authorList>
    </citation>
    <scope>NUCLEOTIDE SEQUENCE [LARGE SCALE GENOMIC DNA]</scope>
    <source>
        <strain evidence="5 6">NJH_HI01</strain>
    </source>
</reference>
<name>A0ABU9Z942_9HYPH</name>
<dbReference type="RefSeq" id="WP_183668367.1">
    <property type="nucleotide sequence ID" value="NZ_JACHOS010000009.1"/>
</dbReference>
<evidence type="ECO:0000256" key="2">
    <source>
        <dbReference type="ARBA" id="ARBA00022603"/>
    </source>
</evidence>
<dbReference type="EMBL" id="JAQYXL010000001">
    <property type="protein sequence ID" value="MEN3227496.1"/>
    <property type="molecule type" value="Genomic_DNA"/>
</dbReference>
<comment type="caution">
    <text evidence="5">The sequence shown here is derived from an EMBL/GenBank/DDBJ whole genome shotgun (WGS) entry which is preliminary data.</text>
</comment>
<evidence type="ECO:0000313" key="5">
    <source>
        <dbReference type="EMBL" id="MEN3227496.1"/>
    </source>
</evidence>
<evidence type="ECO:0000313" key="6">
    <source>
        <dbReference type="Proteomes" id="UP001404845"/>
    </source>
</evidence>
<gene>
    <name evidence="5" type="ORF">PUR21_07565</name>
</gene>
<dbReference type="Pfam" id="PF08241">
    <property type="entry name" value="Methyltransf_11"/>
    <property type="match status" value="1"/>
</dbReference>
<proteinExistence type="inferred from homology"/>
<dbReference type="SUPFAM" id="SSF53335">
    <property type="entry name" value="S-adenosyl-L-methionine-dependent methyltransferases"/>
    <property type="match status" value="1"/>
</dbReference>
<dbReference type="GO" id="GO:0008168">
    <property type="term" value="F:methyltransferase activity"/>
    <property type="evidence" value="ECO:0007669"/>
    <property type="project" value="UniProtKB-KW"/>
</dbReference>
<protein>
    <submittedName>
        <fullName evidence="5">Class I SAM-dependent methyltransferase</fullName>
    </submittedName>
</protein>
<dbReference type="InterPro" id="IPR051052">
    <property type="entry name" value="Diverse_substrate_MTase"/>
</dbReference>
<evidence type="ECO:0000259" key="4">
    <source>
        <dbReference type="Pfam" id="PF08241"/>
    </source>
</evidence>
<feature type="domain" description="Methyltransferase type 11" evidence="4">
    <location>
        <begin position="41"/>
        <end position="129"/>
    </location>
</feature>
<accession>A0ABU9Z942</accession>
<organism evidence="5 6">
    <name type="scientific">Methylorubrum rhodesianum</name>
    <dbReference type="NCBI Taxonomy" id="29427"/>
    <lineage>
        <taxon>Bacteria</taxon>
        <taxon>Pseudomonadati</taxon>
        <taxon>Pseudomonadota</taxon>
        <taxon>Alphaproteobacteria</taxon>
        <taxon>Hyphomicrobiales</taxon>
        <taxon>Methylobacteriaceae</taxon>
        <taxon>Methylorubrum</taxon>
    </lineage>
</organism>
<dbReference type="Proteomes" id="UP001404845">
    <property type="component" value="Unassembled WGS sequence"/>
</dbReference>
<dbReference type="InterPro" id="IPR013216">
    <property type="entry name" value="Methyltransf_11"/>
</dbReference>
<keyword evidence="2 5" id="KW-0489">Methyltransferase</keyword>